<sequence length="135" mass="14447">MQTSSLSGTLLAIASPILFVAWTISLGMMQALKAGAGWISVLGWTPCAGSVVLGLLRNRLLIRTGSPLATAWPIWRKGRDHALFLYFTISLIALVELILSCTITTGGIPMVVSENCLLFEFSPRLGILDSSISTP</sequence>
<keyword evidence="1" id="KW-1133">Transmembrane helix</keyword>
<feature type="transmembrane region" description="Helical" evidence="1">
    <location>
        <begin position="35"/>
        <end position="56"/>
    </location>
</feature>
<dbReference type="Proteomes" id="UP000250266">
    <property type="component" value="Unassembled WGS sequence"/>
</dbReference>
<keyword evidence="1" id="KW-0812">Transmembrane</keyword>
<evidence type="ECO:0000313" key="3">
    <source>
        <dbReference type="Proteomes" id="UP000250266"/>
    </source>
</evidence>
<feature type="transmembrane region" description="Helical" evidence="1">
    <location>
        <begin position="83"/>
        <end position="112"/>
    </location>
</feature>
<dbReference type="AlphaFoldDB" id="A0A8E2JFF6"/>
<organism evidence="2 3">
    <name type="scientific">Lepidopterella palustris CBS 459.81</name>
    <dbReference type="NCBI Taxonomy" id="1314670"/>
    <lineage>
        <taxon>Eukaryota</taxon>
        <taxon>Fungi</taxon>
        <taxon>Dikarya</taxon>
        <taxon>Ascomycota</taxon>
        <taxon>Pezizomycotina</taxon>
        <taxon>Dothideomycetes</taxon>
        <taxon>Pleosporomycetidae</taxon>
        <taxon>Mytilinidiales</taxon>
        <taxon>Argynnaceae</taxon>
        <taxon>Lepidopterella</taxon>
    </lineage>
</organism>
<proteinExistence type="predicted"/>
<feature type="transmembrane region" description="Helical" evidence="1">
    <location>
        <begin position="9"/>
        <end position="29"/>
    </location>
</feature>
<evidence type="ECO:0000256" key="1">
    <source>
        <dbReference type="SAM" id="Phobius"/>
    </source>
</evidence>
<gene>
    <name evidence="2" type="ORF">K432DRAFT_392947</name>
</gene>
<reference evidence="2 3" key="1">
    <citation type="journal article" date="2016" name="Nat. Commun.">
        <title>Ectomycorrhizal ecology is imprinted in the genome of the dominant symbiotic fungus Cenococcum geophilum.</title>
        <authorList>
            <consortium name="DOE Joint Genome Institute"/>
            <person name="Peter M."/>
            <person name="Kohler A."/>
            <person name="Ohm R.A."/>
            <person name="Kuo A."/>
            <person name="Krutzmann J."/>
            <person name="Morin E."/>
            <person name="Arend M."/>
            <person name="Barry K.W."/>
            <person name="Binder M."/>
            <person name="Choi C."/>
            <person name="Clum A."/>
            <person name="Copeland A."/>
            <person name="Grisel N."/>
            <person name="Haridas S."/>
            <person name="Kipfer T."/>
            <person name="LaButti K."/>
            <person name="Lindquist E."/>
            <person name="Lipzen A."/>
            <person name="Maire R."/>
            <person name="Meier B."/>
            <person name="Mihaltcheva S."/>
            <person name="Molinier V."/>
            <person name="Murat C."/>
            <person name="Poggeler S."/>
            <person name="Quandt C.A."/>
            <person name="Sperisen C."/>
            <person name="Tritt A."/>
            <person name="Tisserant E."/>
            <person name="Crous P.W."/>
            <person name="Henrissat B."/>
            <person name="Nehls U."/>
            <person name="Egli S."/>
            <person name="Spatafora J.W."/>
            <person name="Grigoriev I.V."/>
            <person name="Martin F.M."/>
        </authorList>
    </citation>
    <scope>NUCLEOTIDE SEQUENCE [LARGE SCALE GENOMIC DNA]</scope>
    <source>
        <strain evidence="2 3">CBS 459.81</strain>
    </source>
</reference>
<accession>A0A8E2JFF6</accession>
<name>A0A8E2JFF6_9PEZI</name>
<keyword evidence="1" id="KW-0472">Membrane</keyword>
<evidence type="ECO:0000313" key="2">
    <source>
        <dbReference type="EMBL" id="OCK80538.1"/>
    </source>
</evidence>
<dbReference type="EMBL" id="KV744955">
    <property type="protein sequence ID" value="OCK80538.1"/>
    <property type="molecule type" value="Genomic_DNA"/>
</dbReference>
<keyword evidence="3" id="KW-1185">Reference proteome</keyword>
<dbReference type="OrthoDB" id="3938594at2759"/>
<protein>
    <submittedName>
        <fullName evidence="2">Uncharacterized protein</fullName>
    </submittedName>
</protein>